<dbReference type="AlphaFoldDB" id="A0A7T8KK01"/>
<gene>
    <name evidence="2" type="ORF">FKW44_002293</name>
</gene>
<dbReference type="EMBL" id="CP045891">
    <property type="protein sequence ID" value="QQP57345.1"/>
    <property type="molecule type" value="Genomic_DNA"/>
</dbReference>
<keyword evidence="3" id="KW-1185">Reference proteome</keyword>
<evidence type="ECO:0000313" key="3">
    <source>
        <dbReference type="Proteomes" id="UP000595437"/>
    </source>
</evidence>
<accession>A0A7T8KK01</accession>
<protein>
    <submittedName>
        <fullName evidence="2">Uncharacterized protein</fullName>
    </submittedName>
</protein>
<organism evidence="2 3">
    <name type="scientific">Caligus rogercresseyi</name>
    <name type="common">Sea louse</name>
    <dbReference type="NCBI Taxonomy" id="217165"/>
    <lineage>
        <taxon>Eukaryota</taxon>
        <taxon>Metazoa</taxon>
        <taxon>Ecdysozoa</taxon>
        <taxon>Arthropoda</taxon>
        <taxon>Crustacea</taxon>
        <taxon>Multicrustacea</taxon>
        <taxon>Hexanauplia</taxon>
        <taxon>Copepoda</taxon>
        <taxon>Siphonostomatoida</taxon>
        <taxon>Caligidae</taxon>
        <taxon>Caligus</taxon>
    </lineage>
</organism>
<proteinExistence type="predicted"/>
<name>A0A7T8KK01_CALRO</name>
<feature type="region of interest" description="Disordered" evidence="1">
    <location>
        <begin position="31"/>
        <end position="57"/>
    </location>
</feature>
<dbReference type="Proteomes" id="UP000595437">
    <property type="component" value="Chromosome 2"/>
</dbReference>
<sequence>MGPESSTERYGIRSTKDDLLQIISKWTGTSKGRVTNRQANPSNKHSIYNQPSGPSFF</sequence>
<evidence type="ECO:0000313" key="2">
    <source>
        <dbReference type="EMBL" id="QQP57345.1"/>
    </source>
</evidence>
<evidence type="ECO:0000256" key="1">
    <source>
        <dbReference type="SAM" id="MobiDB-lite"/>
    </source>
</evidence>
<reference evidence="3" key="1">
    <citation type="submission" date="2021-01" db="EMBL/GenBank/DDBJ databases">
        <title>Caligus Genome Assembly.</title>
        <authorList>
            <person name="Gallardo-Escarate C."/>
        </authorList>
    </citation>
    <scope>NUCLEOTIDE SEQUENCE [LARGE SCALE GENOMIC DNA]</scope>
</reference>